<dbReference type="Gene3D" id="3.40.33.10">
    <property type="entry name" value="CAP"/>
    <property type="match status" value="1"/>
</dbReference>
<dbReference type="InterPro" id="IPR014044">
    <property type="entry name" value="CAP_dom"/>
</dbReference>
<proteinExistence type="predicted"/>
<dbReference type="InterPro" id="IPR001283">
    <property type="entry name" value="CRISP-related"/>
</dbReference>
<keyword evidence="1" id="KW-0812">Transmembrane</keyword>
<dbReference type="SMART" id="SM00198">
    <property type="entry name" value="SCP"/>
    <property type="match status" value="1"/>
</dbReference>
<dbReference type="SUPFAM" id="SSF55797">
    <property type="entry name" value="PR-1-like"/>
    <property type="match status" value="1"/>
</dbReference>
<reference evidence="3" key="1">
    <citation type="submission" date="2021-02" db="EMBL/GenBank/DDBJ databases">
        <authorList>
            <person name="Nowell W R."/>
        </authorList>
    </citation>
    <scope>NUCLEOTIDE SEQUENCE</scope>
</reference>
<sequence length="340" mass="39108">MLNKQCCRTIKPLIGIFVMAMIISKYSAIALTWDNFDEIYKERNDQSIKRLVDILDEVLFDDDHADILINKKPTILKCQEKLSGYTYGGNYGQPEMVDTFDGCIGLRAQECEKKSGYPQGNNYVKKLDIKTLEACKTTCDQILTCWGWGFEIASSICYHYSAVEGFASSDGYFGGSCYVSNPPYPDRLSLRTFRQQALDKHNEYRKIHCSEALKLNNDLNDISQDYAEKIAGFGKKPPNYSGIRMENLYYQIGDYKLSGRQQRKFFTKRNMFSLKGSYPVTIWYSEKDKYNWLYPDFSKTSHFAKIIWKGTKELGIGRAFSSDNGEISSIIQLYQYDMGS</sequence>
<keyword evidence="1" id="KW-0472">Membrane</keyword>
<keyword evidence="1" id="KW-1133">Transmembrane helix</keyword>
<evidence type="ECO:0000259" key="2">
    <source>
        <dbReference type="SMART" id="SM00198"/>
    </source>
</evidence>
<feature type="domain" description="SCP" evidence="2">
    <location>
        <begin position="192"/>
        <end position="339"/>
    </location>
</feature>
<dbReference type="EMBL" id="CAJNOH010000212">
    <property type="protein sequence ID" value="CAF0947266.1"/>
    <property type="molecule type" value="Genomic_DNA"/>
</dbReference>
<accession>A0A814D0R2</accession>
<protein>
    <recommendedName>
        <fullName evidence="2">SCP domain-containing protein</fullName>
    </recommendedName>
</protein>
<dbReference type="AlphaFoldDB" id="A0A814D0R2"/>
<dbReference type="Proteomes" id="UP000663854">
    <property type="component" value="Unassembled WGS sequence"/>
</dbReference>
<dbReference type="PANTHER" id="PTHR10334">
    <property type="entry name" value="CYSTEINE-RICH SECRETORY PROTEIN-RELATED"/>
    <property type="match status" value="1"/>
</dbReference>
<evidence type="ECO:0000256" key="1">
    <source>
        <dbReference type="SAM" id="Phobius"/>
    </source>
</evidence>
<name>A0A814D0R2_9BILA</name>
<organism evidence="3 4">
    <name type="scientific">Rotaria sordida</name>
    <dbReference type="NCBI Taxonomy" id="392033"/>
    <lineage>
        <taxon>Eukaryota</taxon>
        <taxon>Metazoa</taxon>
        <taxon>Spiralia</taxon>
        <taxon>Gnathifera</taxon>
        <taxon>Rotifera</taxon>
        <taxon>Eurotatoria</taxon>
        <taxon>Bdelloidea</taxon>
        <taxon>Philodinida</taxon>
        <taxon>Philodinidae</taxon>
        <taxon>Rotaria</taxon>
    </lineage>
</organism>
<gene>
    <name evidence="3" type="ORF">PYM288_LOCUS11924</name>
</gene>
<dbReference type="Pfam" id="PF00188">
    <property type="entry name" value="CAP"/>
    <property type="match status" value="1"/>
</dbReference>
<evidence type="ECO:0000313" key="3">
    <source>
        <dbReference type="EMBL" id="CAF0947266.1"/>
    </source>
</evidence>
<feature type="transmembrane region" description="Helical" evidence="1">
    <location>
        <begin position="12"/>
        <end position="33"/>
    </location>
</feature>
<comment type="caution">
    <text evidence="3">The sequence shown here is derived from an EMBL/GenBank/DDBJ whole genome shotgun (WGS) entry which is preliminary data.</text>
</comment>
<evidence type="ECO:0000313" key="4">
    <source>
        <dbReference type="Proteomes" id="UP000663854"/>
    </source>
</evidence>
<dbReference type="InterPro" id="IPR035940">
    <property type="entry name" value="CAP_sf"/>
</dbReference>